<accession>S7U0H2</accession>
<dbReference type="SUPFAM" id="SSF110997">
    <property type="entry name" value="Sporulation related repeat"/>
    <property type="match status" value="1"/>
</dbReference>
<dbReference type="Pfam" id="PF05643">
    <property type="entry name" value="GNA1162-like"/>
    <property type="match status" value="1"/>
</dbReference>
<dbReference type="PROSITE" id="PS51257">
    <property type="entry name" value="PROKAR_LIPOPROTEIN"/>
    <property type="match status" value="1"/>
</dbReference>
<dbReference type="Gene3D" id="3.30.70.1070">
    <property type="entry name" value="Sporulation related repeat"/>
    <property type="match status" value="1"/>
</dbReference>
<dbReference type="OrthoDB" id="7063246at2"/>
<name>S7U0H2_DESML</name>
<dbReference type="GO" id="GO:0032506">
    <property type="term" value="P:cytokinetic process"/>
    <property type="evidence" value="ECO:0007669"/>
    <property type="project" value="TreeGrafter"/>
</dbReference>
<dbReference type="EMBL" id="ATHJ01000061">
    <property type="protein sequence ID" value="EPR42926.1"/>
    <property type="molecule type" value="Genomic_DNA"/>
</dbReference>
<comment type="caution">
    <text evidence="2">The sequence shown here is derived from an EMBL/GenBank/DDBJ whole genome shotgun (WGS) entry which is preliminary data.</text>
</comment>
<protein>
    <submittedName>
        <fullName evidence="2">Sporulation domain-containing protein</fullName>
    </submittedName>
</protein>
<dbReference type="GO" id="GO:0042834">
    <property type="term" value="F:peptidoglycan binding"/>
    <property type="evidence" value="ECO:0007669"/>
    <property type="project" value="InterPro"/>
</dbReference>
<dbReference type="Proteomes" id="UP000014977">
    <property type="component" value="Unassembled WGS sequence"/>
</dbReference>
<proteinExistence type="predicted"/>
<dbReference type="PANTHER" id="PTHR38687">
    <property type="entry name" value="CELL DIVISION PROTEIN DEDD-RELATED"/>
    <property type="match status" value="1"/>
</dbReference>
<feature type="domain" description="SPOR" evidence="1">
    <location>
        <begin position="220"/>
        <end position="299"/>
    </location>
</feature>
<evidence type="ECO:0000259" key="1">
    <source>
        <dbReference type="PROSITE" id="PS51724"/>
    </source>
</evidence>
<dbReference type="PROSITE" id="PS51724">
    <property type="entry name" value="SPOR"/>
    <property type="match status" value="1"/>
</dbReference>
<dbReference type="RefSeq" id="WP_020875024.1">
    <property type="nucleotide sequence ID" value="NZ_ATHJ01000061.1"/>
</dbReference>
<dbReference type="InterPro" id="IPR052521">
    <property type="entry name" value="Cell_div_SPOR-domain"/>
</dbReference>
<evidence type="ECO:0000313" key="3">
    <source>
        <dbReference type="Proteomes" id="UP000014977"/>
    </source>
</evidence>
<dbReference type="STRING" id="897.B2D07_10085"/>
<dbReference type="Gene3D" id="3.40.50.10610">
    <property type="entry name" value="ABC-type transport auxiliary lipoprotein component"/>
    <property type="match status" value="1"/>
</dbReference>
<dbReference type="InterPro" id="IPR007730">
    <property type="entry name" value="SPOR-like_dom"/>
</dbReference>
<dbReference type="InterPro" id="IPR008517">
    <property type="entry name" value="GNA1162-like"/>
</dbReference>
<dbReference type="Pfam" id="PF05036">
    <property type="entry name" value="SPOR"/>
    <property type="match status" value="1"/>
</dbReference>
<sequence>MNRSRTRRSARPLPFLAMTVVGWLCLLAGCAHEPVRVPNTVHPATLNDYPGSIAVLPFTDLTETPGIAETIRIEFYSHMSVLPFEDVELHIVDERLRRRRISTAASLSRTPVKHLGRILDCDAVLIGTVYDFRRVFAGLYSSMNVGLSVQLWDTRTARMIWSDRYTARRHEGGLPFTVFDVPMVTLRSGLNLRDAVKLHAIDEACRYLVHRIPTPPAVNPEAPEAYTLQIGAFADEYRAQNVESRFKYDGFPVFVQRDRNDQGVLHRVFLGPYRSMETVLEIQQRLREKYRTESFISRNQF</sequence>
<evidence type="ECO:0000313" key="2">
    <source>
        <dbReference type="EMBL" id="EPR42926.1"/>
    </source>
</evidence>
<keyword evidence="3" id="KW-1185">Reference proteome</keyword>
<gene>
    <name evidence="2" type="ORF">dsmv_0007</name>
</gene>
<reference evidence="2 3" key="1">
    <citation type="journal article" date="2013" name="Genome Announc.">
        <title>Draft genome sequences for three mercury-methylating, sulfate-reducing bacteria.</title>
        <authorList>
            <person name="Brown S.D."/>
            <person name="Hurt R.A.Jr."/>
            <person name="Gilmour C.C."/>
            <person name="Elias D.A."/>
        </authorList>
    </citation>
    <scope>NUCLEOTIDE SEQUENCE [LARGE SCALE GENOMIC DNA]</scope>
    <source>
        <strain evidence="2 3">DSM 2059</strain>
    </source>
</reference>
<organism evidence="2 3">
    <name type="scientific">Desulfococcus multivorans DSM 2059</name>
    <dbReference type="NCBI Taxonomy" id="1121405"/>
    <lineage>
        <taxon>Bacteria</taxon>
        <taxon>Pseudomonadati</taxon>
        <taxon>Thermodesulfobacteriota</taxon>
        <taxon>Desulfobacteria</taxon>
        <taxon>Desulfobacterales</taxon>
        <taxon>Desulfococcaceae</taxon>
        <taxon>Desulfococcus</taxon>
    </lineage>
</organism>
<dbReference type="InterPro" id="IPR036680">
    <property type="entry name" value="SPOR-like_sf"/>
</dbReference>
<dbReference type="AlphaFoldDB" id="S7U0H2"/>
<dbReference type="GO" id="GO:0030428">
    <property type="term" value="C:cell septum"/>
    <property type="evidence" value="ECO:0007669"/>
    <property type="project" value="TreeGrafter"/>
</dbReference>
<dbReference type="GO" id="GO:0032153">
    <property type="term" value="C:cell division site"/>
    <property type="evidence" value="ECO:0007669"/>
    <property type="project" value="TreeGrafter"/>
</dbReference>
<dbReference type="eggNOG" id="COG4380">
    <property type="taxonomic scope" value="Bacteria"/>
</dbReference>
<dbReference type="PANTHER" id="PTHR38687:SF1">
    <property type="entry name" value="CELL DIVISION PROTEIN DEDD"/>
    <property type="match status" value="1"/>
</dbReference>